<evidence type="ECO:0000313" key="2">
    <source>
        <dbReference type="Proteomes" id="UP001352852"/>
    </source>
</evidence>
<comment type="caution">
    <text evidence="1">The sequence shown here is derived from an EMBL/GenBank/DDBJ whole genome shotgun (WGS) entry which is preliminary data.</text>
</comment>
<dbReference type="Proteomes" id="UP001352852">
    <property type="component" value="Unassembled WGS sequence"/>
</dbReference>
<evidence type="ECO:0000313" key="1">
    <source>
        <dbReference type="EMBL" id="MED6285820.1"/>
    </source>
</evidence>
<proteinExistence type="predicted"/>
<name>A0ABU7EG97_9TELE</name>
<sequence>MRDLDEGNDLNDFVGFPHLSDEIVSEDRDRLMMMRSHRSEVLVLFWKLLSFLWYLEIPPFRFLWNQDLQEEPLEHRRMLKNQYSRTGV</sequence>
<accession>A0ABU7EG97</accession>
<gene>
    <name evidence="1" type="ORF">CHARACLAT_033085</name>
</gene>
<protein>
    <submittedName>
        <fullName evidence="1">Uncharacterized protein</fullName>
    </submittedName>
</protein>
<organism evidence="1 2">
    <name type="scientific">Characodon lateralis</name>
    <dbReference type="NCBI Taxonomy" id="208331"/>
    <lineage>
        <taxon>Eukaryota</taxon>
        <taxon>Metazoa</taxon>
        <taxon>Chordata</taxon>
        <taxon>Craniata</taxon>
        <taxon>Vertebrata</taxon>
        <taxon>Euteleostomi</taxon>
        <taxon>Actinopterygii</taxon>
        <taxon>Neopterygii</taxon>
        <taxon>Teleostei</taxon>
        <taxon>Neoteleostei</taxon>
        <taxon>Acanthomorphata</taxon>
        <taxon>Ovalentaria</taxon>
        <taxon>Atherinomorphae</taxon>
        <taxon>Cyprinodontiformes</taxon>
        <taxon>Goodeidae</taxon>
        <taxon>Characodon</taxon>
    </lineage>
</organism>
<keyword evidence="2" id="KW-1185">Reference proteome</keyword>
<reference evidence="1 2" key="1">
    <citation type="submission" date="2021-06" db="EMBL/GenBank/DDBJ databases">
        <authorList>
            <person name="Palmer J.M."/>
        </authorList>
    </citation>
    <scope>NUCLEOTIDE SEQUENCE [LARGE SCALE GENOMIC DNA]</scope>
    <source>
        <strain evidence="1 2">CL_MEX2019</strain>
        <tissue evidence="1">Muscle</tissue>
    </source>
</reference>
<dbReference type="EMBL" id="JAHUTJ010055697">
    <property type="protein sequence ID" value="MED6285820.1"/>
    <property type="molecule type" value="Genomic_DNA"/>
</dbReference>